<organism evidence="7 8">
    <name type="scientific">Tessaracoccus antarcticus</name>
    <dbReference type="NCBI Taxonomy" id="2479848"/>
    <lineage>
        <taxon>Bacteria</taxon>
        <taxon>Bacillati</taxon>
        <taxon>Actinomycetota</taxon>
        <taxon>Actinomycetes</taxon>
        <taxon>Propionibacteriales</taxon>
        <taxon>Propionibacteriaceae</taxon>
        <taxon>Tessaracoccus</taxon>
    </lineage>
</organism>
<feature type="binding site" evidence="5">
    <location>
        <position position="50"/>
    </location>
    <ligand>
        <name>substrate</name>
    </ligand>
</feature>
<evidence type="ECO:0000256" key="4">
    <source>
        <dbReference type="PIRSR" id="PIRSR003059-1"/>
    </source>
</evidence>
<proteinExistence type="inferred from homology"/>
<dbReference type="NCBIfam" id="TIGR03852">
    <property type="entry name" value="sucrose_gtfA"/>
    <property type="match status" value="1"/>
</dbReference>
<dbReference type="Gene3D" id="3.90.400.10">
    <property type="entry name" value="Oligo-1,6-glucosidase, Domain 2"/>
    <property type="match status" value="1"/>
</dbReference>
<sequence length="502" mass="54479">MRNQVQLITYADRLGGDLPGLARVLRAPELDGAFGGVHVLPFFTPFDGADAGFDPVDHTAVDPRLGTWDDVRDIATTHDVVVDLIVNHVSADSAAFRDVQANGEASESYPMFLTMSTVFPDGATEEDLTRIYRPRPGLPFTPVRLGDRLRYVWTTFTPQQVDIDVRSEAGQAYLTSILEAVAAAGVSLIRLDAVGYALKTPGTTSFMTPETFQFIEAFTAQARERGVDVLVEVHSYYRRQMEIGRSVDLVYDFALPPLVLHALYTADGEALVRWMGIRPPNAVTVLDTHDGIGVIDVGPDQSEPDRPGLLTPAQIDELVEGIHHHTGGTSAEATGAAASNLDLYQVNSTFYDALGRDDQRYLAARAIQLFTPGIPQVYYVGALAGGNDMDLLTRTGVGRDINRHHYTPAEISDALERPVVQALLGLCRLRNHVPAFDGVLDVGLDGETVTMRRRGVEVPDAEATLVVDLATGQASIVWEHAGGSGRVEDLLSLSGYTTPRMS</sequence>
<dbReference type="InterPro" id="IPR017853">
    <property type="entry name" value="GH"/>
</dbReference>
<feature type="active site" description="Nucleophile" evidence="4">
    <location>
        <position position="192"/>
    </location>
</feature>
<keyword evidence="2 7" id="KW-0328">Glycosyltransferase</keyword>
<comment type="similarity">
    <text evidence="1">Belongs to the glycosyl hydrolase 13 family. Sucrose phosphorylase subfamily.</text>
</comment>
<dbReference type="EC" id="2.4.1.7" evidence="7"/>
<comment type="caution">
    <text evidence="7">The sequence shown here is derived from an EMBL/GenBank/DDBJ whole genome shotgun (WGS) entry which is preliminary data.</text>
</comment>
<dbReference type="GO" id="GO:0009018">
    <property type="term" value="F:sucrose phosphorylase activity"/>
    <property type="evidence" value="ECO:0007669"/>
    <property type="project" value="UniProtKB-EC"/>
</dbReference>
<dbReference type="PANTHER" id="PTHR38784:SF1">
    <property type="entry name" value="SUCROSE PHOSPHORYLASE"/>
    <property type="match status" value="1"/>
</dbReference>
<evidence type="ECO:0000256" key="5">
    <source>
        <dbReference type="PIRSR" id="PIRSR003059-2"/>
    </source>
</evidence>
<protein>
    <submittedName>
        <fullName evidence="7">Sucrose phosphorylase</fullName>
        <ecNumber evidence="7">2.4.1.7</ecNumber>
    </submittedName>
</protein>
<dbReference type="Gene3D" id="3.20.20.80">
    <property type="entry name" value="Glycosidases"/>
    <property type="match status" value="1"/>
</dbReference>
<name>A0A3M0GFB6_9ACTN</name>
<accession>A0A3M0GFB6</accession>
<evidence type="ECO:0000256" key="3">
    <source>
        <dbReference type="ARBA" id="ARBA00022679"/>
    </source>
</evidence>
<evidence type="ECO:0000256" key="2">
    <source>
        <dbReference type="ARBA" id="ARBA00022676"/>
    </source>
</evidence>
<dbReference type="AlphaFoldDB" id="A0A3M0GFB6"/>
<feature type="domain" description="Glycosyl hydrolase family 13 catalytic" evidence="6">
    <location>
        <begin position="4"/>
        <end position="430"/>
    </location>
</feature>
<dbReference type="InterPro" id="IPR045857">
    <property type="entry name" value="O16G_dom_2"/>
</dbReference>
<dbReference type="SUPFAM" id="SSF51445">
    <property type="entry name" value="(Trans)glycosidases"/>
    <property type="match status" value="1"/>
</dbReference>
<dbReference type="CDD" id="cd11355">
    <property type="entry name" value="AmyAc_Sucrose_phosphorylase"/>
    <property type="match status" value="1"/>
</dbReference>
<keyword evidence="3 7" id="KW-0808">Transferase</keyword>
<reference evidence="7 8" key="1">
    <citation type="submission" date="2018-10" db="EMBL/GenBank/DDBJ databases">
        <title>Tessaracoccus antarcticuss sp. nov., isolated from sediment.</title>
        <authorList>
            <person name="Zhou L.Y."/>
            <person name="Du Z.J."/>
        </authorList>
    </citation>
    <scope>NUCLEOTIDE SEQUENCE [LARGE SCALE GENOMIC DNA]</scope>
    <source>
        <strain evidence="7 8">JDX10</strain>
    </source>
</reference>
<feature type="binding site" evidence="5">
    <location>
        <begin position="289"/>
        <end position="290"/>
    </location>
    <ligand>
        <name>sucrose</name>
        <dbReference type="ChEBI" id="CHEBI:17992"/>
    </ligand>
</feature>
<feature type="binding site" evidence="5">
    <location>
        <position position="88"/>
    </location>
    <ligand>
        <name>sucrose</name>
        <dbReference type="ChEBI" id="CHEBI:17992"/>
    </ligand>
</feature>
<evidence type="ECO:0000256" key="1">
    <source>
        <dbReference type="ARBA" id="ARBA00008452"/>
    </source>
</evidence>
<dbReference type="OrthoDB" id="9805159at2"/>
<dbReference type="InterPro" id="IPR006047">
    <property type="entry name" value="GH13_cat_dom"/>
</dbReference>
<feature type="binding site" evidence="5">
    <location>
        <position position="232"/>
    </location>
    <ligand>
        <name>sucrose</name>
        <dbReference type="ChEBI" id="CHEBI:17992"/>
    </ligand>
</feature>
<feature type="binding site" evidence="5">
    <location>
        <begin position="190"/>
        <end position="192"/>
    </location>
    <ligand>
        <name>sucrose</name>
        <dbReference type="ChEBI" id="CHEBI:17992"/>
    </ligand>
</feature>
<feature type="binding site" evidence="5">
    <location>
        <begin position="342"/>
        <end position="345"/>
    </location>
    <ligand>
        <name>sucrose</name>
        <dbReference type="ChEBI" id="CHEBI:17992"/>
    </ligand>
</feature>
<feature type="active site" description="Proton donor" evidence="4">
    <location>
        <position position="232"/>
    </location>
</feature>
<feature type="binding site" evidence="5">
    <location>
        <position position="399"/>
    </location>
    <ligand>
        <name>sucrose</name>
        <dbReference type="ChEBI" id="CHEBI:17992"/>
    </ligand>
</feature>
<dbReference type="InterPro" id="IPR016377">
    <property type="entry name" value="Sucrose_GGa_phosphorylase-rel"/>
</dbReference>
<dbReference type="SMART" id="SM00642">
    <property type="entry name" value="Aamy"/>
    <property type="match status" value="1"/>
</dbReference>
<dbReference type="PANTHER" id="PTHR38784">
    <property type="entry name" value="SUCROSE PHOSPHORYLASE"/>
    <property type="match status" value="1"/>
</dbReference>
<dbReference type="PIRSF" id="PIRSF003059">
    <property type="entry name" value="Sucrose_phosphorylase"/>
    <property type="match status" value="1"/>
</dbReference>
<evidence type="ECO:0000259" key="6">
    <source>
        <dbReference type="SMART" id="SM00642"/>
    </source>
</evidence>
<evidence type="ECO:0000313" key="8">
    <source>
        <dbReference type="Proteomes" id="UP000275256"/>
    </source>
</evidence>
<evidence type="ECO:0000313" key="7">
    <source>
        <dbReference type="EMBL" id="RMB60293.1"/>
    </source>
</evidence>
<keyword evidence="8" id="KW-1185">Reference proteome</keyword>
<dbReference type="Proteomes" id="UP000275256">
    <property type="component" value="Unassembled WGS sequence"/>
</dbReference>
<dbReference type="GO" id="GO:0005975">
    <property type="term" value="P:carbohydrate metabolic process"/>
    <property type="evidence" value="ECO:0007669"/>
    <property type="project" value="InterPro"/>
</dbReference>
<dbReference type="Pfam" id="PF00128">
    <property type="entry name" value="Alpha-amylase"/>
    <property type="match status" value="1"/>
</dbReference>
<dbReference type="InterPro" id="IPR022527">
    <property type="entry name" value="Sucrose_phospho"/>
</dbReference>
<gene>
    <name evidence="7" type="ORF">EAX62_09095</name>
</gene>
<dbReference type="EMBL" id="REFW01000002">
    <property type="protein sequence ID" value="RMB60293.1"/>
    <property type="molecule type" value="Genomic_DNA"/>
</dbReference>